<name>A0A2B4SF04_STYPI</name>
<accession>A0A2B4SF04</accession>
<evidence type="ECO:0000256" key="1">
    <source>
        <dbReference type="SAM" id="MobiDB-lite"/>
    </source>
</evidence>
<dbReference type="STRING" id="50429.A0A2B4SF04"/>
<feature type="region of interest" description="Disordered" evidence="1">
    <location>
        <begin position="230"/>
        <end position="359"/>
    </location>
</feature>
<reference evidence="3" key="1">
    <citation type="journal article" date="2017" name="bioRxiv">
        <title>Comparative analysis of the genomes of Stylophora pistillata and Acropora digitifera provides evidence for extensive differences between species of corals.</title>
        <authorList>
            <person name="Voolstra C.R."/>
            <person name="Li Y."/>
            <person name="Liew Y.J."/>
            <person name="Baumgarten S."/>
            <person name="Zoccola D."/>
            <person name="Flot J.-F."/>
            <person name="Tambutte S."/>
            <person name="Allemand D."/>
            <person name="Aranda M."/>
        </authorList>
    </citation>
    <scope>NUCLEOTIDE SEQUENCE [LARGE SCALE GENOMIC DNA]</scope>
</reference>
<gene>
    <name evidence="2" type="ORF">AWC38_SpisGene7296</name>
</gene>
<proteinExistence type="predicted"/>
<evidence type="ECO:0000313" key="2">
    <source>
        <dbReference type="EMBL" id="PFX27956.1"/>
    </source>
</evidence>
<keyword evidence="3" id="KW-1185">Reference proteome</keyword>
<dbReference type="OrthoDB" id="10015020at2759"/>
<sequence length="389" mass="44463">MMQRGQTDKDRRRNATNESHALRDLASKLKIELLQSQVETQKVKDQLQCMIYLVRRAWQGDEVASIHVANIVGVAPPKMQRSDQDEVMATPKSRALNGWARLVIGVLNRMYHEEELELRAKQFLYMRDREELLDEQLISHKNITHHQTNVSLLQTNTLQLLQAKEECKAREIAGEREKIEQQKQELKAKFRGRPSKLQTRGVARKERVERVVDLDVSGNLLISPVRNKKMAAEESTGRHVNSPEDEEDETIVEGSSSFSSHIKKESENSNDVFLTRRRSNSLSREEAALPKQKRSGNHTRSQTSEGTGKRKPRPQTAAVKSSNSEGSMVVKSKRRPLSAHVTHPMPWSKPPPTFDTSKTRRQLDLIERDLKFTTKALQDRLGISKQGFV</sequence>
<dbReference type="AlphaFoldDB" id="A0A2B4SF04"/>
<dbReference type="Proteomes" id="UP000225706">
    <property type="component" value="Unassembled WGS sequence"/>
</dbReference>
<feature type="region of interest" description="Disordered" evidence="1">
    <location>
        <begin position="1"/>
        <end position="21"/>
    </location>
</feature>
<evidence type="ECO:0000313" key="3">
    <source>
        <dbReference type="Proteomes" id="UP000225706"/>
    </source>
</evidence>
<comment type="caution">
    <text evidence="2">The sequence shown here is derived from an EMBL/GenBank/DDBJ whole genome shotgun (WGS) entry which is preliminary data.</text>
</comment>
<dbReference type="EMBL" id="LSMT01000092">
    <property type="protein sequence ID" value="PFX27956.1"/>
    <property type="molecule type" value="Genomic_DNA"/>
</dbReference>
<organism evidence="2 3">
    <name type="scientific">Stylophora pistillata</name>
    <name type="common">Smooth cauliflower coral</name>
    <dbReference type="NCBI Taxonomy" id="50429"/>
    <lineage>
        <taxon>Eukaryota</taxon>
        <taxon>Metazoa</taxon>
        <taxon>Cnidaria</taxon>
        <taxon>Anthozoa</taxon>
        <taxon>Hexacorallia</taxon>
        <taxon>Scleractinia</taxon>
        <taxon>Astrocoeniina</taxon>
        <taxon>Pocilloporidae</taxon>
        <taxon>Stylophora</taxon>
    </lineage>
</organism>
<protein>
    <submittedName>
        <fullName evidence="2">Uncharacterized protein</fullName>
    </submittedName>
</protein>